<dbReference type="PROSITE" id="PS51462">
    <property type="entry name" value="NUDIX"/>
    <property type="match status" value="1"/>
</dbReference>
<evidence type="ECO:0000256" key="4">
    <source>
        <dbReference type="SAM" id="Phobius"/>
    </source>
</evidence>
<proteinExistence type="predicted"/>
<dbReference type="Pfam" id="PF00293">
    <property type="entry name" value="NUDIX"/>
    <property type="match status" value="1"/>
</dbReference>
<dbReference type="OrthoDB" id="10062934at2759"/>
<name>A0A814QMD5_9BILA</name>
<dbReference type="GO" id="GO:0016787">
    <property type="term" value="F:hydrolase activity"/>
    <property type="evidence" value="ECO:0007669"/>
    <property type="project" value="UniProtKB-KW"/>
</dbReference>
<keyword evidence="4" id="KW-0812">Transmembrane</keyword>
<keyword evidence="4" id="KW-0472">Membrane</keyword>
<dbReference type="Gene3D" id="3.90.79.10">
    <property type="entry name" value="Nucleoside Triphosphate Pyrophosphohydrolase"/>
    <property type="match status" value="1"/>
</dbReference>
<dbReference type="AlphaFoldDB" id="A0A814QMD5"/>
<gene>
    <name evidence="6" type="ORF">VCS650_LOCUS21230</name>
</gene>
<dbReference type="PROSITE" id="PS00893">
    <property type="entry name" value="NUDIX_BOX"/>
    <property type="match status" value="1"/>
</dbReference>
<dbReference type="InterPro" id="IPR015797">
    <property type="entry name" value="NUDIX_hydrolase-like_dom_sf"/>
</dbReference>
<feature type="compositionally biased region" description="Polar residues" evidence="3">
    <location>
        <begin position="380"/>
        <end position="393"/>
    </location>
</feature>
<reference evidence="6" key="1">
    <citation type="submission" date="2021-02" db="EMBL/GenBank/DDBJ databases">
        <authorList>
            <person name="Nowell W R."/>
        </authorList>
    </citation>
    <scope>NUCLEOTIDE SEQUENCE</scope>
</reference>
<feature type="coiled-coil region" evidence="2">
    <location>
        <begin position="36"/>
        <end position="63"/>
    </location>
</feature>
<dbReference type="InterPro" id="IPR000086">
    <property type="entry name" value="NUDIX_hydrolase_dom"/>
</dbReference>
<dbReference type="PANTHER" id="PTHR23114:SF17">
    <property type="entry name" value="M7GPPPN-MRNA HYDROLASE"/>
    <property type="match status" value="1"/>
</dbReference>
<organism evidence="6 7">
    <name type="scientific">Adineta steineri</name>
    <dbReference type="NCBI Taxonomy" id="433720"/>
    <lineage>
        <taxon>Eukaryota</taxon>
        <taxon>Metazoa</taxon>
        <taxon>Spiralia</taxon>
        <taxon>Gnathifera</taxon>
        <taxon>Rotifera</taxon>
        <taxon>Eurotatoria</taxon>
        <taxon>Bdelloidea</taxon>
        <taxon>Adinetida</taxon>
        <taxon>Adinetidae</taxon>
        <taxon>Adineta</taxon>
    </lineage>
</organism>
<dbReference type="InterPro" id="IPR020084">
    <property type="entry name" value="NUDIX_hydrolase_CS"/>
</dbReference>
<evidence type="ECO:0000256" key="3">
    <source>
        <dbReference type="SAM" id="MobiDB-lite"/>
    </source>
</evidence>
<evidence type="ECO:0000256" key="2">
    <source>
        <dbReference type="SAM" id="Coils"/>
    </source>
</evidence>
<dbReference type="EMBL" id="CAJNON010000226">
    <property type="protein sequence ID" value="CAF1121750.1"/>
    <property type="molecule type" value="Genomic_DNA"/>
</dbReference>
<evidence type="ECO:0000313" key="6">
    <source>
        <dbReference type="EMBL" id="CAF1121750.1"/>
    </source>
</evidence>
<dbReference type="PANTHER" id="PTHR23114">
    <property type="entry name" value="M7GPPPN-MRNA HYDROLASE"/>
    <property type="match status" value="1"/>
</dbReference>
<evidence type="ECO:0000313" key="7">
    <source>
        <dbReference type="Proteomes" id="UP000663891"/>
    </source>
</evidence>
<comment type="caution">
    <text evidence="6">The sequence shown here is derived from an EMBL/GenBank/DDBJ whole genome shotgun (WGS) entry which is preliminary data.</text>
</comment>
<dbReference type="GO" id="GO:0005737">
    <property type="term" value="C:cytoplasm"/>
    <property type="evidence" value="ECO:0007669"/>
    <property type="project" value="TreeGrafter"/>
</dbReference>
<keyword evidence="2" id="KW-0175">Coiled coil</keyword>
<keyword evidence="1" id="KW-0378">Hydrolase</keyword>
<accession>A0A814QMD5</accession>
<protein>
    <recommendedName>
        <fullName evidence="5">Nudix hydrolase domain-containing protein</fullName>
    </recommendedName>
</protein>
<dbReference type="Proteomes" id="UP000663891">
    <property type="component" value="Unassembled WGS sequence"/>
</dbReference>
<dbReference type="GO" id="GO:0000290">
    <property type="term" value="P:deadenylation-dependent decapping of nuclear-transcribed mRNA"/>
    <property type="evidence" value="ECO:0007669"/>
    <property type="project" value="TreeGrafter"/>
</dbReference>
<feature type="domain" description="Nudix hydrolase" evidence="5">
    <location>
        <begin position="192"/>
        <end position="333"/>
    </location>
</feature>
<sequence>MALNVNEKYKPSDKFKEDLSECLSKYVCRSKDKCSEEEYEAMLTELSQIKEKAKNEFRAKNNTAGLLFYEIKKIKKDQMEKSATPEIIKKLQDLRQTRVKNYPLERYDIFISIKKFSPPIFRILNWLTFYSLVILHILHIDKWPTFKSKVILSWTVKKYEEAEKVEEADEAEEAEEDGLAKEIWQIWTEECGQFPRCGIILLDRETSMEANVLVIMLKKDDQPQYGYPKGGINIGESIRECAVREAFEELGCTKESIDDNINDEEAILKNIEYIPNQPLIQQYYFIVPVIPKDMHFVIDDNEVNDIEWCNVYKLPCSQNCRVTQLMCSIYHELLPLPIEDMNTILEQNSTTDLNEGESNDIGVAFQNLCDPIGNFMANFENNNPGQNEQSSEEVSAHPVDRPVVPKQSQAITTSSFSNSIIIIVF</sequence>
<evidence type="ECO:0000259" key="5">
    <source>
        <dbReference type="PROSITE" id="PS51462"/>
    </source>
</evidence>
<evidence type="ECO:0000256" key="1">
    <source>
        <dbReference type="ARBA" id="ARBA00022801"/>
    </source>
</evidence>
<feature type="region of interest" description="Disordered" evidence="3">
    <location>
        <begin position="380"/>
        <end position="408"/>
    </location>
</feature>
<dbReference type="SUPFAM" id="SSF55811">
    <property type="entry name" value="Nudix"/>
    <property type="match status" value="1"/>
</dbReference>
<keyword evidence="4" id="KW-1133">Transmembrane helix</keyword>
<feature type="transmembrane region" description="Helical" evidence="4">
    <location>
        <begin position="123"/>
        <end position="140"/>
    </location>
</feature>